<keyword evidence="3" id="KW-1185">Reference proteome</keyword>
<evidence type="ECO:0000256" key="1">
    <source>
        <dbReference type="SAM" id="MobiDB-lite"/>
    </source>
</evidence>
<name>A0A0G4J119_PLABS</name>
<organism evidence="2 3">
    <name type="scientific">Plasmodiophora brassicae</name>
    <name type="common">Clubroot disease agent</name>
    <dbReference type="NCBI Taxonomy" id="37360"/>
    <lineage>
        <taxon>Eukaryota</taxon>
        <taxon>Sar</taxon>
        <taxon>Rhizaria</taxon>
        <taxon>Endomyxa</taxon>
        <taxon>Phytomyxea</taxon>
        <taxon>Plasmodiophorida</taxon>
        <taxon>Plasmodiophoridae</taxon>
        <taxon>Plasmodiophora</taxon>
    </lineage>
</organism>
<gene>
    <name evidence="2" type="ORF">PBRA_008499</name>
</gene>
<feature type="compositionally biased region" description="Basic and acidic residues" evidence="1">
    <location>
        <begin position="50"/>
        <end position="62"/>
    </location>
</feature>
<dbReference type="AlphaFoldDB" id="A0A0G4J119"/>
<accession>A0A0G4J119</accession>
<sequence length="207" mass="22997">MGRPRRFADEADSDDFMDGGEDVNIALDASDDDDSDSSSPEEIGQNVVREAAREQRAQERASHRQMRQARIDRVRQLTARIHASADEKRRAALSEHLPRQALDLLESQQSANDDVDADEDMASVPVPVERRPAPTRVTVDGFQLQLLSATKASVSAHAAALEAYKNAMNGHRRAFPRCVGRPAAKFATLSARPVPEFVRRRRGERSE</sequence>
<feature type="region of interest" description="Disordered" evidence="1">
    <location>
        <begin position="1"/>
        <end position="71"/>
    </location>
</feature>
<protein>
    <submittedName>
        <fullName evidence="2">Uncharacterized protein</fullName>
    </submittedName>
</protein>
<dbReference type="EMBL" id="CDSF01000111">
    <property type="protein sequence ID" value="CEP01187.1"/>
    <property type="molecule type" value="Genomic_DNA"/>
</dbReference>
<proteinExistence type="predicted"/>
<feature type="compositionally biased region" description="Acidic residues" evidence="1">
    <location>
        <begin position="10"/>
        <end position="21"/>
    </location>
</feature>
<evidence type="ECO:0000313" key="2">
    <source>
        <dbReference type="EMBL" id="CEP01187.1"/>
    </source>
</evidence>
<feature type="region of interest" description="Disordered" evidence="1">
    <location>
        <begin position="100"/>
        <end position="126"/>
    </location>
</feature>
<reference evidence="2 3" key="1">
    <citation type="submission" date="2015-02" db="EMBL/GenBank/DDBJ databases">
        <authorList>
            <person name="Chooi Y.-H."/>
        </authorList>
    </citation>
    <scope>NUCLEOTIDE SEQUENCE [LARGE SCALE GENOMIC DNA]</scope>
    <source>
        <strain evidence="2">E3</strain>
    </source>
</reference>
<evidence type="ECO:0000313" key="3">
    <source>
        <dbReference type="Proteomes" id="UP000039324"/>
    </source>
</evidence>
<dbReference type="Proteomes" id="UP000039324">
    <property type="component" value="Unassembled WGS sequence"/>
</dbReference>